<dbReference type="GeneTree" id="ENSGT00530000063528"/>
<keyword evidence="6" id="KW-0969">Cilium</keyword>
<dbReference type="InterPro" id="IPR011992">
    <property type="entry name" value="EF-hand-dom_pair"/>
</dbReference>
<evidence type="ECO:0000256" key="2">
    <source>
        <dbReference type="ARBA" id="ARBA00022490"/>
    </source>
</evidence>
<keyword evidence="4" id="KW-0106">Calcium</keyword>
<dbReference type="GO" id="GO:0005509">
    <property type="term" value="F:calcium ion binding"/>
    <property type="evidence" value="ECO:0007669"/>
    <property type="project" value="InterPro"/>
</dbReference>
<protein>
    <recommendedName>
        <fullName evidence="9">EF-hand domain-containing protein</fullName>
    </recommendedName>
</protein>
<dbReference type="AlphaFoldDB" id="F6Y3N8"/>
<evidence type="ECO:0000256" key="3">
    <source>
        <dbReference type="ARBA" id="ARBA00022737"/>
    </source>
</evidence>
<reference evidence="10" key="4">
    <citation type="submission" date="2025-09" db="UniProtKB">
        <authorList>
            <consortium name="Ensembl"/>
        </authorList>
    </citation>
    <scope>IDENTIFICATION</scope>
</reference>
<evidence type="ECO:0000259" key="9">
    <source>
        <dbReference type="PROSITE" id="PS50222"/>
    </source>
</evidence>
<keyword evidence="8" id="KW-0966">Cell projection</keyword>
<dbReference type="EMBL" id="EAAA01002880">
    <property type="status" value="NOT_ANNOTATED_CDS"/>
    <property type="molecule type" value="Genomic_DNA"/>
</dbReference>
<sequence length="283" mass="32317">MLRPDEYGAGDLLHGRSPDAYLRGRDRERGVLHAIRQHLKKANYHNFNNLAQAFAHYDRNQDGFIDGEELRNVCYQLNVPVEDEMLFLLMSYCCAESTDKEHEAKIDYVKFANFLNWKDKMPMSADKKTGKELPIPDTPTIQKQIDRAVTQHKTSSSVIGALSAVDASQYRKYGIPTVRSDIAPPKLRRVSDHVNYGDESDAYGLVNPTMYSEKGIYEQDMFEARPKTEIESIFTNIGVNMTPEMFNELWELAKQRDPRGRNLVSVETFRSVLDDVQATSITA</sequence>
<dbReference type="STRING" id="7719.ENSCINP00000011460"/>
<dbReference type="PROSITE" id="PS00018">
    <property type="entry name" value="EF_HAND_1"/>
    <property type="match status" value="1"/>
</dbReference>
<dbReference type="Gene3D" id="1.10.238.10">
    <property type="entry name" value="EF-hand"/>
    <property type="match status" value="1"/>
</dbReference>
<keyword evidence="5" id="KW-0282">Flagellum</keyword>
<dbReference type="Ensembl" id="ENSCINT00000011460.3">
    <property type="protein sequence ID" value="ENSCINP00000011460.3"/>
    <property type="gene ID" value="ENSCING00000005532.3"/>
</dbReference>
<evidence type="ECO:0000256" key="8">
    <source>
        <dbReference type="ARBA" id="ARBA00023273"/>
    </source>
</evidence>
<keyword evidence="11" id="KW-1185">Reference proteome</keyword>
<evidence type="ECO:0000256" key="6">
    <source>
        <dbReference type="ARBA" id="ARBA00023069"/>
    </source>
</evidence>
<accession>F6Y3N8</accession>
<keyword evidence="2" id="KW-0963">Cytoplasm</keyword>
<evidence type="ECO:0000256" key="4">
    <source>
        <dbReference type="ARBA" id="ARBA00022837"/>
    </source>
</evidence>
<dbReference type="InParanoid" id="F6Y3N8"/>
<keyword evidence="3" id="KW-0677">Repeat</keyword>
<dbReference type="PROSITE" id="PS50222">
    <property type="entry name" value="EF_HAND_2"/>
    <property type="match status" value="1"/>
</dbReference>
<dbReference type="Pfam" id="PF25325">
    <property type="entry name" value="EF-hand_EFHB_C"/>
    <property type="match status" value="1"/>
</dbReference>
<name>F6Y3N8_CIOIN</name>
<organism evidence="10 11">
    <name type="scientific">Ciona intestinalis</name>
    <name type="common">Transparent sea squirt</name>
    <name type="synonym">Ascidia intestinalis</name>
    <dbReference type="NCBI Taxonomy" id="7719"/>
    <lineage>
        <taxon>Eukaryota</taxon>
        <taxon>Metazoa</taxon>
        <taxon>Chordata</taxon>
        <taxon>Tunicata</taxon>
        <taxon>Ascidiacea</taxon>
        <taxon>Phlebobranchia</taxon>
        <taxon>Cionidae</taxon>
        <taxon>Ciona</taxon>
    </lineage>
</organism>
<proteinExistence type="predicted"/>
<evidence type="ECO:0000313" key="11">
    <source>
        <dbReference type="Proteomes" id="UP000008144"/>
    </source>
</evidence>
<dbReference type="Pfam" id="PF13499">
    <property type="entry name" value="EF-hand_7"/>
    <property type="match status" value="1"/>
</dbReference>
<comment type="subcellular location">
    <subcellularLocation>
        <location evidence="1">Cytoplasm</location>
        <location evidence="1">Cytoskeleton</location>
        <location evidence="1">Flagellum axoneme</location>
    </subcellularLocation>
</comment>
<feature type="domain" description="EF-hand" evidence="9">
    <location>
        <begin position="45"/>
        <end position="80"/>
    </location>
</feature>
<keyword evidence="7" id="KW-0206">Cytoskeleton</keyword>
<dbReference type="SMART" id="SM00054">
    <property type="entry name" value="EFh"/>
    <property type="match status" value="1"/>
</dbReference>
<dbReference type="OMA" id="GAFEDAW"/>
<dbReference type="Proteomes" id="UP000008144">
    <property type="component" value="Chromosome 9"/>
</dbReference>
<dbReference type="PANTHER" id="PTHR12086">
    <property type="entry name" value="EF-HAND DOMAIN C-TERMINAL CONTAINING PROTEIN"/>
    <property type="match status" value="1"/>
</dbReference>
<evidence type="ECO:0000313" key="10">
    <source>
        <dbReference type="Ensembl" id="ENSCINP00000011460.3"/>
    </source>
</evidence>
<reference evidence="10" key="2">
    <citation type="journal article" date="2008" name="Genome Biol.">
        <title>Improved genome assembly and evidence-based global gene model set for the chordate Ciona intestinalis: new insight into intron and operon populations.</title>
        <authorList>
            <person name="Satou Y."/>
            <person name="Mineta K."/>
            <person name="Ogasawara M."/>
            <person name="Sasakura Y."/>
            <person name="Shoguchi E."/>
            <person name="Ueno K."/>
            <person name="Yamada L."/>
            <person name="Matsumoto J."/>
            <person name="Wasserscheid J."/>
            <person name="Dewar K."/>
            <person name="Wiley G.B."/>
            <person name="Macmil S.L."/>
            <person name="Roe B.A."/>
            <person name="Zeller R.W."/>
            <person name="Hastings K.E."/>
            <person name="Lemaire P."/>
            <person name="Lindquist E."/>
            <person name="Endo T."/>
            <person name="Hotta K."/>
            <person name="Inaba K."/>
        </authorList>
    </citation>
    <scope>NUCLEOTIDE SEQUENCE [LARGE SCALE GENOMIC DNA]</scope>
    <source>
        <strain evidence="10">wild type</strain>
    </source>
</reference>
<dbReference type="InterPro" id="IPR057428">
    <property type="entry name" value="EFHB_EF-hand_C"/>
</dbReference>
<evidence type="ECO:0000256" key="5">
    <source>
        <dbReference type="ARBA" id="ARBA00022846"/>
    </source>
</evidence>
<dbReference type="InterPro" id="IPR040193">
    <property type="entry name" value="EFHC1/EFHC2/EFHB"/>
</dbReference>
<evidence type="ECO:0000256" key="1">
    <source>
        <dbReference type="ARBA" id="ARBA00004611"/>
    </source>
</evidence>
<dbReference type="SUPFAM" id="SSF47473">
    <property type="entry name" value="EF-hand"/>
    <property type="match status" value="1"/>
</dbReference>
<evidence type="ECO:0000256" key="7">
    <source>
        <dbReference type="ARBA" id="ARBA00023212"/>
    </source>
</evidence>
<dbReference type="PANTHER" id="PTHR12086:SF12">
    <property type="entry name" value="EF-HAND DOMAIN-CONTAINING FAMILY MEMBER B"/>
    <property type="match status" value="1"/>
</dbReference>
<dbReference type="HOGENOM" id="CLU_085742_0_0_1"/>
<reference evidence="10" key="3">
    <citation type="submission" date="2025-08" db="UniProtKB">
        <authorList>
            <consortium name="Ensembl"/>
        </authorList>
    </citation>
    <scope>IDENTIFICATION</scope>
</reference>
<dbReference type="InterPro" id="IPR002048">
    <property type="entry name" value="EF_hand_dom"/>
</dbReference>
<reference evidence="11" key="1">
    <citation type="journal article" date="2002" name="Science">
        <title>The draft genome of Ciona intestinalis: insights into chordate and vertebrate origins.</title>
        <authorList>
            <person name="Dehal P."/>
            <person name="Satou Y."/>
            <person name="Campbell R.K."/>
            <person name="Chapman J."/>
            <person name="Degnan B."/>
            <person name="De Tomaso A."/>
            <person name="Davidson B."/>
            <person name="Di Gregorio A."/>
            <person name="Gelpke M."/>
            <person name="Goodstein D.M."/>
            <person name="Harafuji N."/>
            <person name="Hastings K.E."/>
            <person name="Ho I."/>
            <person name="Hotta K."/>
            <person name="Huang W."/>
            <person name="Kawashima T."/>
            <person name="Lemaire P."/>
            <person name="Martinez D."/>
            <person name="Meinertzhagen I.A."/>
            <person name="Necula S."/>
            <person name="Nonaka M."/>
            <person name="Putnam N."/>
            <person name="Rash S."/>
            <person name="Saiga H."/>
            <person name="Satake M."/>
            <person name="Terry A."/>
            <person name="Yamada L."/>
            <person name="Wang H.G."/>
            <person name="Awazu S."/>
            <person name="Azumi K."/>
            <person name="Boore J."/>
            <person name="Branno M."/>
            <person name="Chin-Bow S."/>
            <person name="DeSantis R."/>
            <person name="Doyle S."/>
            <person name="Francino P."/>
            <person name="Keys D.N."/>
            <person name="Haga S."/>
            <person name="Hayashi H."/>
            <person name="Hino K."/>
            <person name="Imai K.S."/>
            <person name="Inaba K."/>
            <person name="Kano S."/>
            <person name="Kobayashi K."/>
            <person name="Kobayashi M."/>
            <person name="Lee B.I."/>
            <person name="Makabe K.W."/>
            <person name="Manohar C."/>
            <person name="Matassi G."/>
            <person name="Medina M."/>
            <person name="Mochizuki Y."/>
            <person name="Mount S."/>
            <person name="Morishita T."/>
            <person name="Miura S."/>
            <person name="Nakayama A."/>
            <person name="Nishizaka S."/>
            <person name="Nomoto H."/>
            <person name="Ohta F."/>
            <person name="Oishi K."/>
            <person name="Rigoutsos I."/>
            <person name="Sano M."/>
            <person name="Sasaki A."/>
            <person name="Sasakura Y."/>
            <person name="Shoguchi E."/>
            <person name="Shin-i T."/>
            <person name="Spagnuolo A."/>
            <person name="Stainier D."/>
            <person name="Suzuki M.M."/>
            <person name="Tassy O."/>
            <person name="Takatori N."/>
            <person name="Tokuoka M."/>
            <person name="Yagi K."/>
            <person name="Yoshizaki F."/>
            <person name="Wada S."/>
            <person name="Zhang C."/>
            <person name="Hyatt P.D."/>
            <person name="Larimer F."/>
            <person name="Detter C."/>
            <person name="Doggett N."/>
            <person name="Glavina T."/>
            <person name="Hawkins T."/>
            <person name="Richardson P."/>
            <person name="Lucas S."/>
            <person name="Kohara Y."/>
            <person name="Levine M."/>
            <person name="Satoh N."/>
            <person name="Rokhsar D.S."/>
        </authorList>
    </citation>
    <scope>NUCLEOTIDE SEQUENCE [LARGE SCALE GENOMIC DNA]</scope>
</reference>
<dbReference type="InterPro" id="IPR018247">
    <property type="entry name" value="EF_Hand_1_Ca_BS"/>
</dbReference>